<dbReference type="EMBL" id="BAABLX010000007">
    <property type="protein sequence ID" value="GAA4935801.1"/>
    <property type="molecule type" value="Genomic_DNA"/>
</dbReference>
<evidence type="ECO:0008006" key="5">
    <source>
        <dbReference type="Google" id="ProtNLM"/>
    </source>
</evidence>
<evidence type="ECO:0000256" key="2">
    <source>
        <dbReference type="SAM" id="SignalP"/>
    </source>
</evidence>
<proteinExistence type="predicted"/>
<reference evidence="4" key="1">
    <citation type="journal article" date="2019" name="Int. J. Syst. Evol. Microbiol.">
        <title>The Global Catalogue of Microorganisms (GCM) 10K type strain sequencing project: providing services to taxonomists for standard genome sequencing and annotation.</title>
        <authorList>
            <consortium name="The Broad Institute Genomics Platform"/>
            <consortium name="The Broad Institute Genome Sequencing Center for Infectious Disease"/>
            <person name="Wu L."/>
            <person name="Ma J."/>
        </authorList>
    </citation>
    <scope>NUCLEOTIDE SEQUENCE [LARGE SCALE GENOMIC DNA]</scope>
    <source>
        <strain evidence="4">JCM 19134</strain>
    </source>
</reference>
<sequence length="134" mass="14837">MLNSRQILSALLIITLMLQSLVAAADTHQTSHSGPEHVTAKHQHLETQQNLDESNVEGQPVKQQDLNTLVALNDLSEAKTFDCHHCCHGASSIHYYPAPCADQGLITGRQSAQFDYHFYTLALRLPPEDRPPIA</sequence>
<dbReference type="RefSeq" id="WP_345418517.1">
    <property type="nucleotide sequence ID" value="NZ_AP031496.1"/>
</dbReference>
<dbReference type="AlphaFoldDB" id="A0AAV3TZ59"/>
<dbReference type="Proteomes" id="UP001409585">
    <property type="component" value="Unassembled WGS sequence"/>
</dbReference>
<keyword evidence="4" id="KW-1185">Reference proteome</keyword>
<organism evidence="3 4">
    <name type="scientific">Halioxenophilus aromaticivorans</name>
    <dbReference type="NCBI Taxonomy" id="1306992"/>
    <lineage>
        <taxon>Bacteria</taxon>
        <taxon>Pseudomonadati</taxon>
        <taxon>Pseudomonadota</taxon>
        <taxon>Gammaproteobacteria</taxon>
        <taxon>Alteromonadales</taxon>
        <taxon>Alteromonadaceae</taxon>
        <taxon>Halioxenophilus</taxon>
    </lineage>
</organism>
<name>A0AAV3TZ59_9ALTE</name>
<feature type="region of interest" description="Disordered" evidence="1">
    <location>
        <begin position="28"/>
        <end position="60"/>
    </location>
</feature>
<feature type="chain" id="PRO_5043819851" description="DUF2946 domain-containing protein" evidence="2">
    <location>
        <begin position="26"/>
        <end position="134"/>
    </location>
</feature>
<gene>
    <name evidence="3" type="ORF">GCM10025791_11770</name>
</gene>
<feature type="signal peptide" evidence="2">
    <location>
        <begin position="1"/>
        <end position="25"/>
    </location>
</feature>
<feature type="compositionally biased region" description="Basic and acidic residues" evidence="1">
    <location>
        <begin position="34"/>
        <end position="45"/>
    </location>
</feature>
<keyword evidence="2" id="KW-0732">Signal</keyword>
<evidence type="ECO:0000313" key="3">
    <source>
        <dbReference type="EMBL" id="GAA4935801.1"/>
    </source>
</evidence>
<evidence type="ECO:0000256" key="1">
    <source>
        <dbReference type="SAM" id="MobiDB-lite"/>
    </source>
</evidence>
<comment type="caution">
    <text evidence="3">The sequence shown here is derived from an EMBL/GenBank/DDBJ whole genome shotgun (WGS) entry which is preliminary data.</text>
</comment>
<protein>
    <recommendedName>
        <fullName evidence="5">DUF2946 domain-containing protein</fullName>
    </recommendedName>
</protein>
<evidence type="ECO:0000313" key="4">
    <source>
        <dbReference type="Proteomes" id="UP001409585"/>
    </source>
</evidence>
<feature type="compositionally biased region" description="Polar residues" evidence="1">
    <location>
        <begin position="46"/>
        <end position="60"/>
    </location>
</feature>
<accession>A0AAV3TZ59</accession>